<dbReference type="InterPro" id="IPR029052">
    <property type="entry name" value="Metallo-depent_PP-like"/>
</dbReference>
<accession>A0A660SKE3</accession>
<evidence type="ECO:0000313" key="3">
    <source>
        <dbReference type="EMBL" id="RKX70511.1"/>
    </source>
</evidence>
<dbReference type="PANTHER" id="PTHR43143:SF1">
    <property type="entry name" value="SERINE_THREONINE-PROTEIN PHOSPHATASE CPPED1"/>
    <property type="match status" value="1"/>
</dbReference>
<dbReference type="InterPro" id="IPR004843">
    <property type="entry name" value="Calcineurin-like_PHP"/>
</dbReference>
<dbReference type="SUPFAM" id="SSF56300">
    <property type="entry name" value="Metallo-dependent phosphatases"/>
    <property type="match status" value="1"/>
</dbReference>
<evidence type="ECO:0000313" key="4">
    <source>
        <dbReference type="Proteomes" id="UP000268469"/>
    </source>
</evidence>
<dbReference type="AlphaFoldDB" id="A0A660SKE3"/>
<dbReference type="Proteomes" id="UP000268469">
    <property type="component" value="Unassembled WGS sequence"/>
</dbReference>
<sequence>MVPLLFSFTFAVLGDNRGQSPLQIPEVFPEIITELNLLQPDLVVHLGDMILGYTDDTTLIRREWEQFDSVMERLTMPYHLVVGNHDVWDSTSEQIFKKRYGYLYKSFLIEDCHFIILDSELRSMPDRIGGDQLTWLKQVLKTKSRFKFVFLHKPLWAEDSTYWFEKIHPLLKRDGVIGVFSGHWHAYEYLKRDGIRYIVSGGAGAPLNEFEKAGGFYHYLLVNVAESVRIAVVRPGSILPEDIVRFEIAERIYQINRRWVGYPWIYYPPRSDTVVLSIVNPFHFELCGTIDAAGRRFPFRIEPGESGIAEFPISNLPRWYPTPPVLITINYNEGGDTITLKRKVVLVPQVRIVKREIEIDGEIDDWSGIDSIPIAAPNFWGSRTHREWEGRGDLSFHFRLAYDDDNLYFLVEVTDDVHDQRFSGAGLSRGDALIFAVSANGDPKNNDPKERLSIFFFGLTEKGGEGFLFYPQGKGQPSYQIAADRSGDRTIYEGKINRKTLGSEIWEKGTRVFLDLTVTDSDGKKREGWLATTPALMIENNTAFCLEGRLD</sequence>
<gene>
    <name evidence="3" type="ORF">DRP53_04780</name>
</gene>
<comment type="caution">
    <text evidence="3">The sequence shown here is derived from an EMBL/GenBank/DDBJ whole genome shotgun (WGS) entry which is preliminary data.</text>
</comment>
<dbReference type="GO" id="GO:0004553">
    <property type="term" value="F:hydrolase activity, hydrolyzing O-glycosyl compounds"/>
    <property type="evidence" value="ECO:0007669"/>
    <property type="project" value="InterPro"/>
</dbReference>
<dbReference type="GO" id="GO:0030246">
    <property type="term" value="F:carbohydrate binding"/>
    <property type="evidence" value="ECO:0007669"/>
    <property type="project" value="InterPro"/>
</dbReference>
<evidence type="ECO:0000259" key="2">
    <source>
        <dbReference type="Pfam" id="PF06452"/>
    </source>
</evidence>
<dbReference type="EMBL" id="QNBE01000037">
    <property type="protein sequence ID" value="RKX70511.1"/>
    <property type="molecule type" value="Genomic_DNA"/>
</dbReference>
<dbReference type="Gene3D" id="2.60.40.1190">
    <property type="match status" value="1"/>
</dbReference>
<evidence type="ECO:0000259" key="1">
    <source>
        <dbReference type="Pfam" id="PF00149"/>
    </source>
</evidence>
<dbReference type="InterPro" id="IPR051918">
    <property type="entry name" value="STPP_CPPED1"/>
</dbReference>
<dbReference type="GO" id="GO:0016052">
    <property type="term" value="P:carbohydrate catabolic process"/>
    <property type="evidence" value="ECO:0007669"/>
    <property type="project" value="InterPro"/>
</dbReference>
<reference evidence="3 4" key="1">
    <citation type="submission" date="2018-06" db="EMBL/GenBank/DDBJ databases">
        <title>Extensive metabolic versatility and redundancy in microbially diverse, dynamic hydrothermal sediments.</title>
        <authorList>
            <person name="Dombrowski N."/>
            <person name="Teske A."/>
            <person name="Baker B.J."/>
        </authorList>
    </citation>
    <scope>NUCLEOTIDE SEQUENCE [LARGE SCALE GENOMIC DNA]</scope>
    <source>
        <strain evidence="3">B36_G15</strain>
    </source>
</reference>
<dbReference type="InterPro" id="IPR010502">
    <property type="entry name" value="Carb-bd_dom_fam9"/>
</dbReference>
<dbReference type="SUPFAM" id="SSF49344">
    <property type="entry name" value="CBD9-like"/>
    <property type="match status" value="1"/>
</dbReference>
<dbReference type="Pfam" id="PF06452">
    <property type="entry name" value="CBM9_1"/>
    <property type="match status" value="1"/>
</dbReference>
<dbReference type="Gene3D" id="3.60.21.10">
    <property type="match status" value="1"/>
</dbReference>
<evidence type="ECO:0008006" key="5">
    <source>
        <dbReference type="Google" id="ProtNLM"/>
    </source>
</evidence>
<dbReference type="PANTHER" id="PTHR43143">
    <property type="entry name" value="METALLOPHOSPHOESTERASE, CALCINEURIN SUPERFAMILY"/>
    <property type="match status" value="1"/>
</dbReference>
<feature type="domain" description="Carbohydrate-binding" evidence="2">
    <location>
        <begin position="359"/>
        <end position="532"/>
    </location>
</feature>
<proteinExistence type="predicted"/>
<organism evidence="3 4">
    <name type="scientific">candidate division WOR-3 bacterium</name>
    <dbReference type="NCBI Taxonomy" id="2052148"/>
    <lineage>
        <taxon>Bacteria</taxon>
        <taxon>Bacteria division WOR-3</taxon>
    </lineage>
</organism>
<protein>
    <recommendedName>
        <fullName evidence="5">Calcineurin-like phosphoesterase domain-containing protein</fullName>
    </recommendedName>
</protein>
<feature type="domain" description="Calcineurin-like phosphoesterase" evidence="1">
    <location>
        <begin position="9"/>
        <end position="187"/>
    </location>
</feature>
<name>A0A660SKE3_UNCW3</name>
<dbReference type="Pfam" id="PF00149">
    <property type="entry name" value="Metallophos"/>
    <property type="match status" value="1"/>
</dbReference>